<dbReference type="EMBL" id="CABM01000049">
    <property type="protein sequence ID" value="CBH98160.1"/>
    <property type="molecule type" value="Genomic_DNA"/>
</dbReference>
<dbReference type="InterPro" id="IPR000428">
    <property type="entry name" value="Cu-bd"/>
</dbReference>
<dbReference type="FunFam" id="3.30.70.100:FF:000001">
    <property type="entry name" value="ATPase copper transporting beta"/>
    <property type="match status" value="1"/>
</dbReference>
<dbReference type="CDD" id="cd00371">
    <property type="entry name" value="HMA"/>
    <property type="match status" value="1"/>
</dbReference>
<reference evidence="3" key="1">
    <citation type="submission" date="2009-10" db="EMBL/GenBank/DDBJ databases">
        <title>Diversity of trophic interactions inside an arsenic-rich microbial ecosystem.</title>
        <authorList>
            <person name="Bertin P.N."/>
            <person name="Heinrich-Salmeron A."/>
            <person name="Pelletier E."/>
            <person name="Goulhen-Chollet F."/>
            <person name="Arsene-Ploetze F."/>
            <person name="Gallien S."/>
            <person name="Calteau A."/>
            <person name="Vallenet D."/>
            <person name="Casiot C."/>
            <person name="Chane-Woon-Ming B."/>
            <person name="Giloteaux L."/>
            <person name="Barakat M."/>
            <person name="Bonnefoy V."/>
            <person name="Bruneel O."/>
            <person name="Chandler M."/>
            <person name="Cleiss J."/>
            <person name="Duran R."/>
            <person name="Elbaz-Poulichet F."/>
            <person name="Fonknechten N."/>
            <person name="Lauga B."/>
            <person name="Mornico D."/>
            <person name="Ortet P."/>
            <person name="Schaeffer C."/>
            <person name="Siguier P."/>
            <person name="Alexander Thil Smith A."/>
            <person name="Van Dorsselaer A."/>
            <person name="Weissenbach J."/>
            <person name="Medigue C."/>
            <person name="Le Paslier D."/>
        </authorList>
    </citation>
    <scope>NUCLEOTIDE SEQUENCE</scope>
</reference>
<dbReference type="GO" id="GO:0006825">
    <property type="term" value="P:copper ion transport"/>
    <property type="evidence" value="ECO:0007669"/>
    <property type="project" value="InterPro"/>
</dbReference>
<keyword evidence="1" id="KW-0479">Metal-binding</keyword>
<dbReference type="InterPro" id="IPR017969">
    <property type="entry name" value="Heavy-metal-associated_CS"/>
</dbReference>
<dbReference type="PRINTS" id="PR00944">
    <property type="entry name" value="CUEXPORT"/>
</dbReference>
<dbReference type="SUPFAM" id="SSF55008">
    <property type="entry name" value="HMA, heavy metal-associated domain"/>
    <property type="match status" value="1"/>
</dbReference>
<dbReference type="Pfam" id="PF00403">
    <property type="entry name" value="HMA"/>
    <property type="match status" value="1"/>
</dbReference>
<protein>
    <submittedName>
        <fullName evidence="3">Copper-exporting ATPase</fullName>
        <ecNumber evidence="3">3.6.3.4</ecNumber>
    </submittedName>
</protein>
<keyword evidence="3" id="KW-0378">Hydrolase</keyword>
<dbReference type="InterPro" id="IPR036163">
    <property type="entry name" value="HMA_dom_sf"/>
</dbReference>
<gene>
    <name evidence="3" type="primary">copA</name>
    <name evidence="3" type="ORF">CARN2_3636</name>
</gene>
<dbReference type="PROSITE" id="PS50846">
    <property type="entry name" value="HMA_2"/>
    <property type="match status" value="1"/>
</dbReference>
<evidence type="ECO:0000256" key="1">
    <source>
        <dbReference type="ARBA" id="ARBA00022723"/>
    </source>
</evidence>
<evidence type="ECO:0000259" key="2">
    <source>
        <dbReference type="PROSITE" id="PS50846"/>
    </source>
</evidence>
<sequence length="68" mass="6865">MQTTTLHVTGMTCQHCVAAVTKSLKSVAGVQSADVNLEQASATVTGSAPTQALVEAVVRAGYTATTEA</sequence>
<dbReference type="Gene3D" id="3.30.70.100">
    <property type="match status" value="1"/>
</dbReference>
<dbReference type="GO" id="GO:0016787">
    <property type="term" value="F:hydrolase activity"/>
    <property type="evidence" value="ECO:0007669"/>
    <property type="project" value="UniProtKB-KW"/>
</dbReference>
<dbReference type="AlphaFoldDB" id="E6PTA3"/>
<proteinExistence type="predicted"/>
<organism evidence="3">
    <name type="scientific">mine drainage metagenome</name>
    <dbReference type="NCBI Taxonomy" id="410659"/>
    <lineage>
        <taxon>unclassified sequences</taxon>
        <taxon>metagenomes</taxon>
        <taxon>ecological metagenomes</taxon>
    </lineage>
</organism>
<dbReference type="GO" id="GO:0005507">
    <property type="term" value="F:copper ion binding"/>
    <property type="evidence" value="ECO:0007669"/>
    <property type="project" value="InterPro"/>
</dbReference>
<evidence type="ECO:0000313" key="3">
    <source>
        <dbReference type="EMBL" id="CBH98160.1"/>
    </source>
</evidence>
<name>E6PTA3_9ZZZZ</name>
<feature type="domain" description="HMA" evidence="2">
    <location>
        <begin position="2"/>
        <end position="65"/>
    </location>
</feature>
<dbReference type="EC" id="3.6.3.4" evidence="3"/>
<dbReference type="PROSITE" id="PS01047">
    <property type="entry name" value="HMA_1"/>
    <property type="match status" value="1"/>
</dbReference>
<dbReference type="InterPro" id="IPR006121">
    <property type="entry name" value="HMA_dom"/>
</dbReference>
<accession>E6PTA3</accession>
<comment type="caution">
    <text evidence="3">The sequence shown here is derived from an EMBL/GenBank/DDBJ whole genome shotgun (WGS) entry which is preliminary data.</text>
</comment>